<keyword evidence="9" id="KW-0472">Membrane</keyword>
<evidence type="ECO:0000259" key="10">
    <source>
        <dbReference type="PROSITE" id="PS50109"/>
    </source>
</evidence>
<evidence type="ECO:0000256" key="9">
    <source>
        <dbReference type="SAM" id="Phobius"/>
    </source>
</evidence>
<dbReference type="PANTHER" id="PTHR45453">
    <property type="entry name" value="PHOSPHATE REGULON SENSOR PROTEIN PHOR"/>
    <property type="match status" value="1"/>
</dbReference>
<evidence type="ECO:0000256" key="5">
    <source>
        <dbReference type="ARBA" id="ARBA00022679"/>
    </source>
</evidence>
<dbReference type="InterPro" id="IPR036890">
    <property type="entry name" value="HATPase_C_sf"/>
</dbReference>
<evidence type="ECO:0000256" key="7">
    <source>
        <dbReference type="ARBA" id="ARBA00023012"/>
    </source>
</evidence>
<evidence type="ECO:0000313" key="12">
    <source>
        <dbReference type="Proteomes" id="UP000649345"/>
    </source>
</evidence>
<dbReference type="SUPFAM" id="SSF55874">
    <property type="entry name" value="ATPase domain of HSP90 chaperone/DNA topoisomerase II/histidine kinase"/>
    <property type="match status" value="1"/>
</dbReference>
<dbReference type="InterPro" id="IPR036097">
    <property type="entry name" value="HisK_dim/P_sf"/>
</dbReference>
<dbReference type="InterPro" id="IPR050351">
    <property type="entry name" value="BphY/WalK/GraS-like"/>
</dbReference>
<dbReference type="Pfam" id="PF02518">
    <property type="entry name" value="HATPase_c"/>
    <property type="match status" value="1"/>
</dbReference>
<keyword evidence="6" id="KW-0418">Kinase</keyword>
<comment type="subcellular location">
    <subcellularLocation>
        <location evidence="2">Membrane</location>
    </subcellularLocation>
</comment>
<name>A0A923LAJ4_9FIRM</name>
<dbReference type="InterPro" id="IPR005467">
    <property type="entry name" value="His_kinase_dom"/>
</dbReference>
<evidence type="ECO:0000256" key="1">
    <source>
        <dbReference type="ARBA" id="ARBA00000085"/>
    </source>
</evidence>
<sequence>MMRKILSLVLAAIGAVFLLRELIRGRFGNTVVGFLTGLFHLDYDDALYIYEVTFRNNLDFIIAAAIIIAIIVVFRYSIRWVTEYFDEILAGCDALLDEKEELITLSPEMAALELKLNECKTILEKRERDARQAEERKNDLVVYLAHDIRTPLTSVIGYLDLMKEAPDLPPEQRAKYLSITLDKAYRLEQLINEFFDITRFNLHNITLTRENIPLSFLLMQLAEEFYPILAPGGKSIHMEVPEDLILPGDPDKLARVFNNILKNAAAYSFPDTAIEIRTRKDEKEKTIHITFTNQGPQIPAEQLSAIFEKFYRLDDARSSEKGGAGLGLAIAKEIVTAHHGTIFAESTKQGTVFSVVLPAV</sequence>
<dbReference type="PRINTS" id="PR00344">
    <property type="entry name" value="BCTRLSENSOR"/>
</dbReference>
<evidence type="ECO:0000256" key="3">
    <source>
        <dbReference type="ARBA" id="ARBA00012438"/>
    </source>
</evidence>
<dbReference type="Gene3D" id="1.10.287.130">
    <property type="match status" value="1"/>
</dbReference>
<dbReference type="SMART" id="SM00387">
    <property type="entry name" value="HATPase_c"/>
    <property type="match status" value="1"/>
</dbReference>
<keyword evidence="7" id="KW-0902">Two-component regulatory system</keyword>
<dbReference type="PROSITE" id="PS50109">
    <property type="entry name" value="HIS_KIN"/>
    <property type="match status" value="1"/>
</dbReference>
<dbReference type="EMBL" id="JACOOR010000002">
    <property type="protein sequence ID" value="MBC5658831.1"/>
    <property type="molecule type" value="Genomic_DNA"/>
</dbReference>
<dbReference type="Gene3D" id="3.30.565.10">
    <property type="entry name" value="Histidine kinase-like ATPase, C-terminal domain"/>
    <property type="match status" value="1"/>
</dbReference>
<evidence type="ECO:0000256" key="8">
    <source>
        <dbReference type="SAM" id="Coils"/>
    </source>
</evidence>
<dbReference type="EC" id="2.7.13.3" evidence="3"/>
<keyword evidence="5" id="KW-0808">Transferase</keyword>
<keyword evidence="12" id="KW-1185">Reference proteome</keyword>
<evidence type="ECO:0000256" key="4">
    <source>
        <dbReference type="ARBA" id="ARBA00022553"/>
    </source>
</evidence>
<dbReference type="GO" id="GO:0016036">
    <property type="term" value="P:cellular response to phosphate starvation"/>
    <property type="evidence" value="ECO:0007669"/>
    <property type="project" value="TreeGrafter"/>
</dbReference>
<evidence type="ECO:0000256" key="6">
    <source>
        <dbReference type="ARBA" id="ARBA00022777"/>
    </source>
</evidence>
<accession>A0A923LAJ4</accession>
<dbReference type="SMART" id="SM00388">
    <property type="entry name" value="HisKA"/>
    <property type="match status" value="1"/>
</dbReference>
<feature type="domain" description="Histidine kinase" evidence="10">
    <location>
        <begin position="143"/>
        <end position="360"/>
    </location>
</feature>
<organism evidence="11 12">
    <name type="scientific">Anaerosacchariphilus hominis</name>
    <dbReference type="NCBI Taxonomy" id="2763017"/>
    <lineage>
        <taxon>Bacteria</taxon>
        <taxon>Bacillati</taxon>
        <taxon>Bacillota</taxon>
        <taxon>Clostridia</taxon>
        <taxon>Lachnospirales</taxon>
        <taxon>Lachnospiraceae</taxon>
        <taxon>Anaerosacchariphilus</taxon>
    </lineage>
</organism>
<keyword evidence="9" id="KW-1133">Transmembrane helix</keyword>
<comment type="catalytic activity">
    <reaction evidence="1">
        <text>ATP + protein L-histidine = ADP + protein N-phospho-L-histidine.</text>
        <dbReference type="EC" id="2.7.13.3"/>
    </reaction>
</comment>
<dbReference type="CDD" id="cd00082">
    <property type="entry name" value="HisKA"/>
    <property type="match status" value="1"/>
</dbReference>
<dbReference type="Proteomes" id="UP000649345">
    <property type="component" value="Unassembled WGS sequence"/>
</dbReference>
<dbReference type="InterPro" id="IPR003594">
    <property type="entry name" value="HATPase_dom"/>
</dbReference>
<dbReference type="GO" id="GO:0005886">
    <property type="term" value="C:plasma membrane"/>
    <property type="evidence" value="ECO:0007669"/>
    <property type="project" value="TreeGrafter"/>
</dbReference>
<dbReference type="GO" id="GO:0004721">
    <property type="term" value="F:phosphoprotein phosphatase activity"/>
    <property type="evidence" value="ECO:0007669"/>
    <property type="project" value="TreeGrafter"/>
</dbReference>
<keyword evidence="4" id="KW-0597">Phosphoprotein</keyword>
<gene>
    <name evidence="11" type="ORF">H8S44_03470</name>
</gene>
<dbReference type="SUPFAM" id="SSF47384">
    <property type="entry name" value="Homodimeric domain of signal transducing histidine kinase"/>
    <property type="match status" value="1"/>
</dbReference>
<keyword evidence="8" id="KW-0175">Coiled coil</keyword>
<evidence type="ECO:0000313" key="11">
    <source>
        <dbReference type="EMBL" id="MBC5658831.1"/>
    </source>
</evidence>
<dbReference type="CDD" id="cd00075">
    <property type="entry name" value="HATPase"/>
    <property type="match status" value="1"/>
</dbReference>
<evidence type="ECO:0000256" key="2">
    <source>
        <dbReference type="ARBA" id="ARBA00004370"/>
    </source>
</evidence>
<dbReference type="Pfam" id="PF00512">
    <property type="entry name" value="HisKA"/>
    <property type="match status" value="1"/>
</dbReference>
<keyword evidence="9" id="KW-0812">Transmembrane</keyword>
<feature type="transmembrane region" description="Helical" evidence="9">
    <location>
        <begin position="60"/>
        <end position="78"/>
    </location>
</feature>
<comment type="caution">
    <text evidence="11">The sequence shown here is derived from an EMBL/GenBank/DDBJ whole genome shotgun (WGS) entry which is preliminary data.</text>
</comment>
<dbReference type="GO" id="GO:0000155">
    <property type="term" value="F:phosphorelay sensor kinase activity"/>
    <property type="evidence" value="ECO:0007669"/>
    <property type="project" value="InterPro"/>
</dbReference>
<dbReference type="AlphaFoldDB" id="A0A923LAJ4"/>
<dbReference type="InterPro" id="IPR003661">
    <property type="entry name" value="HisK_dim/P_dom"/>
</dbReference>
<dbReference type="PANTHER" id="PTHR45453:SF1">
    <property type="entry name" value="PHOSPHATE REGULON SENSOR PROTEIN PHOR"/>
    <property type="match status" value="1"/>
</dbReference>
<dbReference type="FunFam" id="3.30.565.10:FF:000006">
    <property type="entry name" value="Sensor histidine kinase WalK"/>
    <property type="match status" value="1"/>
</dbReference>
<dbReference type="InterPro" id="IPR004358">
    <property type="entry name" value="Sig_transdc_His_kin-like_C"/>
</dbReference>
<feature type="coiled-coil region" evidence="8">
    <location>
        <begin position="109"/>
        <end position="136"/>
    </location>
</feature>
<protein>
    <recommendedName>
        <fullName evidence="3">histidine kinase</fullName>
        <ecNumber evidence="3">2.7.13.3</ecNumber>
    </recommendedName>
</protein>
<proteinExistence type="predicted"/>
<dbReference type="RefSeq" id="WP_186873404.1">
    <property type="nucleotide sequence ID" value="NZ_JACOOR010000002.1"/>
</dbReference>
<reference evidence="11" key="1">
    <citation type="submission" date="2020-08" db="EMBL/GenBank/DDBJ databases">
        <title>Genome public.</title>
        <authorList>
            <person name="Liu C."/>
            <person name="Sun Q."/>
        </authorList>
    </citation>
    <scope>NUCLEOTIDE SEQUENCE</scope>
    <source>
        <strain evidence="11">NSJ-68</strain>
    </source>
</reference>